<protein>
    <recommendedName>
        <fullName evidence="3">SLH domain-containing protein</fullName>
    </recommendedName>
</protein>
<evidence type="ECO:0000259" key="3">
    <source>
        <dbReference type="PROSITE" id="PS51272"/>
    </source>
</evidence>
<sequence length="769" mass="81482">MKGKRVLSLALAALMTLSLLVVPAAAVSFTDMTNHWAKDDVEYLATQGVVKGTSATTFAPDQKMTACEALLFCSRATGVDAIDKEAIAEDWEDELKEILPEEMYAWAAQEMAVCLETGIISETELRALSSAGGLVKSITRETLAMYLVRAMQLAPLAQSLTSYPMSFADTTSISASLQPYVYLLNMYGIVKGNELNRFLPQNSLTRAEMATMLRRAIDFMDERGIYAELPGYTDYDWVGGTIAAVSTGSSGVTLLTLTSVVSGTRSISLPADAEIYENNMLSSADALKVGSYARVNLDRKGTAESVRLGGAVTSYTGSVTGVEQDSLTVTVNGASKRLDIDRFTEVQVGKTAGDYTLLDPQAGYTTATCYVDAMGHLDAVQLSGGTRAEEGILVKVGNGAGGQRLQVSAFNGETRRYTLPAGAGVTVNGVVGTVSDRYEGDYVSLRVSNDEANELVSMAVDTVTDYVQGSVKSFTYAKDQNDITLTNLSTGKSTTYDISSKAAIRFNGEDIALKELERNSFATLQLSGGDVVTLLDAYPGSTTTEGVIESITYGTPTTLAVKTANDSVMTFELDLTDLPAIYRDGKSSSLDKIKSGDTVVVTVRYNKVTTLETTPQSANVTGTITRVVQDAAGITFDVKLTDGSTASYTVSEGVSVTQNGTAVSLYTLKPNDAVAMVVSGGDVVSIEVDRGSGSSSQLEGTVLVPNTKDKTLMVQLTDGNVLTADVSDASFMSASGSSTSLRQLEAGDRVQLFGDYKGAQFVATLVLKL</sequence>
<dbReference type="InterPro" id="IPR001119">
    <property type="entry name" value="SLH_dom"/>
</dbReference>
<dbReference type="Pfam" id="PF00395">
    <property type="entry name" value="SLH"/>
    <property type="match status" value="2"/>
</dbReference>
<dbReference type="EMBL" id="ADLO01000056">
    <property type="protein sequence ID" value="KGF55639.1"/>
    <property type="molecule type" value="Genomic_DNA"/>
</dbReference>
<dbReference type="PROSITE" id="PS51272">
    <property type="entry name" value="SLH"/>
    <property type="match status" value="2"/>
</dbReference>
<dbReference type="Proteomes" id="UP000029585">
    <property type="component" value="Unassembled WGS sequence"/>
</dbReference>
<comment type="caution">
    <text evidence="4">The sequence shown here is derived from an EMBL/GenBank/DDBJ whole genome shotgun (WGS) entry which is preliminary data.</text>
</comment>
<dbReference type="HOGENOM" id="CLU_317802_0_0_9"/>
<organism evidence="4 5">
    <name type="scientific">Flavonifractor plautii 1_3_50AFAA</name>
    <dbReference type="NCBI Taxonomy" id="742738"/>
    <lineage>
        <taxon>Bacteria</taxon>
        <taxon>Bacillati</taxon>
        <taxon>Bacillota</taxon>
        <taxon>Clostridia</taxon>
        <taxon>Eubacteriales</taxon>
        <taxon>Oscillospiraceae</taxon>
        <taxon>Flavonifractor</taxon>
    </lineage>
</organism>
<reference evidence="4 5" key="1">
    <citation type="submission" date="2011-08" db="EMBL/GenBank/DDBJ databases">
        <title>The Genome Sequence of Clostridium orbiscindens 1_3_50AFAA.</title>
        <authorList>
            <consortium name="The Broad Institute Genome Sequencing Platform"/>
            <person name="Earl A."/>
            <person name="Ward D."/>
            <person name="Feldgarden M."/>
            <person name="Gevers D."/>
            <person name="Daigneault M."/>
            <person name="Strauss J."/>
            <person name="Allen-Vercoe E."/>
            <person name="Young S.K."/>
            <person name="Zeng Q."/>
            <person name="Gargeya S."/>
            <person name="Fitzgerald M."/>
            <person name="Haas B."/>
            <person name="Abouelleil A."/>
            <person name="Alvarado L."/>
            <person name="Arachchi H.M."/>
            <person name="Berlin A."/>
            <person name="Brown A."/>
            <person name="Chapman S.B."/>
            <person name="Chen Z."/>
            <person name="Dunbar C."/>
            <person name="Freedman E."/>
            <person name="Gearin G."/>
            <person name="Gellesch M."/>
            <person name="Goldberg J."/>
            <person name="Griggs A."/>
            <person name="Gujja S."/>
            <person name="Heiman D."/>
            <person name="Howarth C."/>
            <person name="Larson L."/>
            <person name="Lui A."/>
            <person name="MacDonald P.J.P."/>
            <person name="Montmayeur A."/>
            <person name="Murphy C."/>
            <person name="Neiman D."/>
            <person name="Pearson M."/>
            <person name="Priest M."/>
            <person name="Roberts A."/>
            <person name="Saif S."/>
            <person name="Shea T."/>
            <person name="Shenoy N."/>
            <person name="Sisk P."/>
            <person name="Stolte C."/>
            <person name="Sykes S."/>
            <person name="Wortman J."/>
            <person name="Nusbaum C."/>
            <person name="Birren B."/>
        </authorList>
    </citation>
    <scope>NUCLEOTIDE SEQUENCE [LARGE SCALE GENOMIC DNA]</scope>
    <source>
        <strain evidence="4 5">1_3_50AFAA</strain>
    </source>
</reference>
<feature type="domain" description="SLH" evidence="3">
    <location>
        <begin position="24"/>
        <end position="87"/>
    </location>
</feature>
<dbReference type="RefSeq" id="WP_044941069.1">
    <property type="nucleotide sequence ID" value="NZ_KN174163.1"/>
</dbReference>
<dbReference type="PATRIC" id="fig|742738.3.peg.2005"/>
<name>A0A096DDM4_FLAPL</name>
<keyword evidence="2" id="KW-0732">Signal</keyword>
<feature type="chain" id="PRO_5001918102" description="SLH domain-containing protein" evidence="2">
    <location>
        <begin position="27"/>
        <end position="769"/>
    </location>
</feature>
<feature type="signal peptide" evidence="2">
    <location>
        <begin position="1"/>
        <end position="26"/>
    </location>
</feature>
<dbReference type="AlphaFoldDB" id="A0A096DDM4"/>
<feature type="domain" description="SLH" evidence="3">
    <location>
        <begin position="164"/>
        <end position="227"/>
    </location>
</feature>
<keyword evidence="5" id="KW-1185">Reference proteome</keyword>
<dbReference type="eggNOG" id="COG0737">
    <property type="taxonomic scope" value="Bacteria"/>
</dbReference>
<evidence type="ECO:0000313" key="4">
    <source>
        <dbReference type="EMBL" id="KGF55639.1"/>
    </source>
</evidence>
<proteinExistence type="predicted"/>
<evidence type="ECO:0000313" key="5">
    <source>
        <dbReference type="Proteomes" id="UP000029585"/>
    </source>
</evidence>
<gene>
    <name evidence="4" type="ORF">HMPREF9460_01952</name>
</gene>
<keyword evidence="1" id="KW-0677">Repeat</keyword>
<accession>A0A096DDM4</accession>
<evidence type="ECO:0000256" key="1">
    <source>
        <dbReference type="ARBA" id="ARBA00022737"/>
    </source>
</evidence>
<evidence type="ECO:0000256" key="2">
    <source>
        <dbReference type="SAM" id="SignalP"/>
    </source>
</evidence>